<evidence type="ECO:0000313" key="2">
    <source>
        <dbReference type="Proteomes" id="UP001291623"/>
    </source>
</evidence>
<dbReference type="EMBL" id="JAVYJV010000002">
    <property type="protein sequence ID" value="KAK4377016.1"/>
    <property type="molecule type" value="Genomic_DNA"/>
</dbReference>
<evidence type="ECO:0000313" key="1">
    <source>
        <dbReference type="EMBL" id="KAK4377016.1"/>
    </source>
</evidence>
<sequence>MGPKSPKYLKRLCAIFAHVENLITLTASLHHKFLEAPRLSESIFNDYYNFYLPKMGTVSFGGDEKKQQSNLLRLQPSWRKNSGQ</sequence>
<dbReference type="AlphaFoldDB" id="A0AAE1SYF1"/>
<keyword evidence="2" id="KW-1185">Reference proteome</keyword>
<comment type="caution">
    <text evidence="1">The sequence shown here is derived from an EMBL/GenBank/DDBJ whole genome shotgun (WGS) entry which is preliminary data.</text>
</comment>
<gene>
    <name evidence="1" type="ORF">RND71_003312</name>
</gene>
<dbReference type="Proteomes" id="UP001291623">
    <property type="component" value="Unassembled WGS sequence"/>
</dbReference>
<proteinExistence type="predicted"/>
<organism evidence="1 2">
    <name type="scientific">Anisodus tanguticus</name>
    <dbReference type="NCBI Taxonomy" id="243964"/>
    <lineage>
        <taxon>Eukaryota</taxon>
        <taxon>Viridiplantae</taxon>
        <taxon>Streptophyta</taxon>
        <taxon>Embryophyta</taxon>
        <taxon>Tracheophyta</taxon>
        <taxon>Spermatophyta</taxon>
        <taxon>Magnoliopsida</taxon>
        <taxon>eudicotyledons</taxon>
        <taxon>Gunneridae</taxon>
        <taxon>Pentapetalae</taxon>
        <taxon>asterids</taxon>
        <taxon>lamiids</taxon>
        <taxon>Solanales</taxon>
        <taxon>Solanaceae</taxon>
        <taxon>Solanoideae</taxon>
        <taxon>Hyoscyameae</taxon>
        <taxon>Anisodus</taxon>
    </lineage>
</organism>
<accession>A0AAE1SYF1</accession>
<protein>
    <submittedName>
        <fullName evidence="1">Uncharacterized protein</fullName>
    </submittedName>
</protein>
<reference evidence="1" key="1">
    <citation type="submission" date="2023-12" db="EMBL/GenBank/DDBJ databases">
        <title>Genome assembly of Anisodus tanguticus.</title>
        <authorList>
            <person name="Wang Y.-J."/>
        </authorList>
    </citation>
    <scope>NUCLEOTIDE SEQUENCE</scope>
    <source>
        <strain evidence="1">KB-2021</strain>
        <tissue evidence="1">Leaf</tissue>
    </source>
</reference>
<name>A0AAE1SYF1_9SOLA</name>